<organism evidence="1 2">
    <name type="scientific">Mycolicibacterium goodii</name>
    <name type="common">Mycobacterium goodii</name>
    <dbReference type="NCBI Taxonomy" id="134601"/>
    <lineage>
        <taxon>Bacteria</taxon>
        <taxon>Bacillati</taxon>
        <taxon>Actinomycetota</taxon>
        <taxon>Actinomycetes</taxon>
        <taxon>Mycobacteriales</taxon>
        <taxon>Mycobacteriaceae</taxon>
        <taxon>Mycolicibacterium</taxon>
    </lineage>
</organism>
<dbReference type="Pfam" id="PF00201">
    <property type="entry name" value="UDPGT"/>
    <property type="match status" value="1"/>
</dbReference>
<accession>A0A0K0X693</accession>
<dbReference type="GO" id="GO:0017000">
    <property type="term" value="P:antibiotic biosynthetic process"/>
    <property type="evidence" value="ECO:0007669"/>
    <property type="project" value="UniProtKB-ARBA"/>
</dbReference>
<dbReference type="RefSeq" id="WP_049745254.1">
    <property type="nucleotide sequence ID" value="NZ_CP012150.1"/>
</dbReference>
<dbReference type="PATRIC" id="fig|134601.6.peg.2915"/>
<reference evidence="1 2" key="1">
    <citation type="submission" date="2015-07" db="EMBL/GenBank/DDBJ databases">
        <title>Complete genome sequence of Mycobacterium goodii X7B, a facultative thermophilic biodesulfurizing bacterium.</title>
        <authorList>
            <person name="Yu B."/>
            <person name="Li F."/>
            <person name="Xu P."/>
        </authorList>
    </citation>
    <scope>NUCLEOTIDE SEQUENCE [LARGE SCALE GENOMIC DNA]</scope>
    <source>
        <strain evidence="1 2">X7B</strain>
    </source>
</reference>
<dbReference type="CDD" id="cd03784">
    <property type="entry name" value="GT1_Gtf-like"/>
    <property type="match status" value="1"/>
</dbReference>
<dbReference type="OrthoDB" id="764352at2"/>
<proteinExistence type="predicted"/>
<dbReference type="GO" id="GO:0008194">
    <property type="term" value="F:UDP-glycosyltransferase activity"/>
    <property type="evidence" value="ECO:0007669"/>
    <property type="project" value="InterPro"/>
</dbReference>
<keyword evidence="1" id="KW-0808">Transferase</keyword>
<gene>
    <name evidence="1" type="ORF">AFA91_14060</name>
</gene>
<dbReference type="PANTHER" id="PTHR48050">
    <property type="entry name" value="STEROL 3-BETA-GLUCOSYLTRANSFERASE"/>
    <property type="match status" value="1"/>
</dbReference>
<dbReference type="Proteomes" id="UP000062255">
    <property type="component" value="Chromosome"/>
</dbReference>
<dbReference type="EMBL" id="CP012150">
    <property type="protein sequence ID" value="AKS32818.1"/>
    <property type="molecule type" value="Genomic_DNA"/>
</dbReference>
<dbReference type="AlphaFoldDB" id="A0A0K0X693"/>
<dbReference type="STRING" id="134601.AFA91_14060"/>
<name>A0A0K0X693_MYCGD</name>
<dbReference type="KEGG" id="mgo:AFA91_14060"/>
<dbReference type="InterPro" id="IPR002213">
    <property type="entry name" value="UDP_glucos_trans"/>
</dbReference>
<evidence type="ECO:0000313" key="2">
    <source>
        <dbReference type="Proteomes" id="UP000062255"/>
    </source>
</evidence>
<dbReference type="PANTHER" id="PTHR48050:SF13">
    <property type="entry name" value="STEROL 3-BETA-GLUCOSYLTRANSFERASE UGT80A2"/>
    <property type="match status" value="1"/>
</dbReference>
<evidence type="ECO:0000313" key="1">
    <source>
        <dbReference type="EMBL" id="AKS32818.1"/>
    </source>
</evidence>
<dbReference type="InterPro" id="IPR050426">
    <property type="entry name" value="Glycosyltransferase_28"/>
</dbReference>
<protein>
    <submittedName>
        <fullName evidence="1">Glycosyl transferase</fullName>
    </submittedName>
</protein>
<dbReference type="Gene3D" id="3.40.50.2000">
    <property type="entry name" value="Glycogen Phosphorylase B"/>
    <property type="match status" value="2"/>
</dbReference>
<dbReference type="SUPFAM" id="SSF53756">
    <property type="entry name" value="UDP-Glycosyltransferase/glycogen phosphorylase"/>
    <property type="match status" value="1"/>
</dbReference>
<sequence length="436" mass="48294">MTTTDKLKIMFWPESAYGPTNQCIGLAAVLRDRGHTIVFAAESSWAGKLAPFGFIEELVDLAEPAAGGDDEDPGKFWADFIAETAPEFRKPTIEQLGTFIQPTYQALIDGAKYCEPRLREIIETHRPDVIVEDNVVLFPALATAGVPFVRIVSCSPLEITGPQVPPPFSGLPSADDSEWVSYRAEFDRTHRAMWTDFNEWVQSRGADALPDLEFMPRANAANLYVYPAEADYTQVRPLDDTWIRMDSSVRETDEDYTVPEHLADQPGDSGLIYLSLGSLGGADVELMQRLVDVLGKTRHRFIVSKGPQAERITLADNMIGAQMLPQTKVIPQVDLVISHGGNNTVTETLHFGKPLIVLPLFWDQYENAQRIDELGFGVRLDTYGFTDTELTDAVDRLLADTELRAKLDGIGTAIRARDGLRVGADAIERVGLEQRA</sequence>